<feature type="region of interest" description="Disordered" evidence="6">
    <location>
        <begin position="102"/>
        <end position="132"/>
    </location>
</feature>
<comment type="caution">
    <text evidence="8">The sequence shown here is derived from an EMBL/GenBank/DDBJ whole genome shotgun (WGS) entry which is preliminary data.</text>
</comment>
<dbReference type="Proteomes" id="UP000070133">
    <property type="component" value="Unassembled WGS sequence"/>
</dbReference>
<dbReference type="InterPro" id="IPR019559">
    <property type="entry name" value="Cullin_neddylation_domain"/>
</dbReference>
<evidence type="ECO:0000256" key="5">
    <source>
        <dbReference type="RuleBase" id="RU003829"/>
    </source>
</evidence>
<dbReference type="SUPFAM" id="SSF46785">
    <property type="entry name" value="Winged helix' DNA-binding domain"/>
    <property type="match status" value="1"/>
</dbReference>
<dbReference type="InterPro" id="IPR036390">
    <property type="entry name" value="WH_DNA-bd_sf"/>
</dbReference>
<dbReference type="AlphaFoldDB" id="A0A139HNM5"/>
<evidence type="ECO:0000259" key="7">
    <source>
        <dbReference type="PROSITE" id="PS50069"/>
    </source>
</evidence>
<dbReference type="Gene3D" id="1.10.10.10">
    <property type="entry name" value="Winged helix-like DNA-binding domain superfamily/Winged helix DNA-binding domain"/>
    <property type="match status" value="1"/>
</dbReference>
<feature type="domain" description="Cullin family profile" evidence="7">
    <location>
        <begin position="781"/>
        <end position="1027"/>
    </location>
</feature>
<dbReference type="SMART" id="SM00884">
    <property type="entry name" value="Cullin_Nedd8"/>
    <property type="match status" value="1"/>
</dbReference>
<name>A0A139HNM5_9PEZI</name>
<evidence type="ECO:0000256" key="4">
    <source>
        <dbReference type="PROSITE-ProRule" id="PRU00330"/>
    </source>
</evidence>
<feature type="region of interest" description="Disordered" evidence="6">
    <location>
        <begin position="322"/>
        <end position="356"/>
    </location>
</feature>
<dbReference type="GO" id="GO:0006511">
    <property type="term" value="P:ubiquitin-dependent protein catabolic process"/>
    <property type="evidence" value="ECO:0007669"/>
    <property type="project" value="InterPro"/>
</dbReference>
<dbReference type="InterPro" id="IPR059120">
    <property type="entry name" value="Cullin-like_AB"/>
</dbReference>
<dbReference type="SMART" id="SM00182">
    <property type="entry name" value="CULLIN"/>
    <property type="match status" value="1"/>
</dbReference>
<dbReference type="Pfam" id="PF00888">
    <property type="entry name" value="Cullin"/>
    <property type="match status" value="1"/>
</dbReference>
<dbReference type="OrthoDB" id="27073at2759"/>
<feature type="region of interest" description="Disordered" evidence="6">
    <location>
        <begin position="703"/>
        <end position="728"/>
    </location>
</feature>
<reference evidence="8 9" key="1">
    <citation type="submission" date="2015-07" db="EMBL/GenBank/DDBJ databases">
        <title>Comparative genomics of the Sigatoka disease complex on banana suggests a link between parallel evolutionary changes in Pseudocercospora fijiensis and Pseudocercospora eumusae and increased virulence on the banana host.</title>
        <authorList>
            <person name="Chang T.-C."/>
            <person name="Salvucci A."/>
            <person name="Crous P.W."/>
            <person name="Stergiopoulos I."/>
        </authorList>
    </citation>
    <scope>NUCLEOTIDE SEQUENCE [LARGE SCALE GENOMIC DNA]</scope>
    <source>
        <strain evidence="8 9">CBS 114824</strain>
    </source>
</reference>
<evidence type="ECO:0000256" key="3">
    <source>
        <dbReference type="ARBA" id="ARBA00022843"/>
    </source>
</evidence>
<dbReference type="Gene3D" id="1.20.1310.10">
    <property type="entry name" value="Cullin Repeats"/>
    <property type="match status" value="4"/>
</dbReference>
<evidence type="ECO:0000313" key="9">
    <source>
        <dbReference type="Proteomes" id="UP000070133"/>
    </source>
</evidence>
<evidence type="ECO:0000256" key="2">
    <source>
        <dbReference type="ARBA" id="ARBA00022499"/>
    </source>
</evidence>
<accession>A0A139HNM5</accession>
<dbReference type="FunFam" id="1.20.1310.10:FF:000061">
    <property type="entry name" value="Related to cullulin 3"/>
    <property type="match status" value="1"/>
</dbReference>
<evidence type="ECO:0000313" key="8">
    <source>
        <dbReference type="EMBL" id="KXT04040.1"/>
    </source>
</evidence>
<evidence type="ECO:0000256" key="6">
    <source>
        <dbReference type="SAM" id="MobiDB-lite"/>
    </source>
</evidence>
<proteinExistence type="inferred from homology"/>
<dbReference type="Pfam" id="PF10557">
    <property type="entry name" value="Cullin_Nedd8"/>
    <property type="match status" value="1"/>
</dbReference>
<dbReference type="Pfam" id="PF26557">
    <property type="entry name" value="Cullin_AB"/>
    <property type="match status" value="1"/>
</dbReference>
<dbReference type="InterPro" id="IPR016159">
    <property type="entry name" value="Cullin_repeat-like_dom_sf"/>
</dbReference>
<evidence type="ECO:0000256" key="1">
    <source>
        <dbReference type="ARBA" id="ARBA00006019"/>
    </source>
</evidence>
<keyword evidence="3" id="KW-0832">Ubl conjugation</keyword>
<protein>
    <recommendedName>
        <fullName evidence="7">Cullin family profile domain-containing protein</fullName>
    </recommendedName>
</protein>
<dbReference type="InterPro" id="IPR036317">
    <property type="entry name" value="Cullin_homology_sf"/>
</dbReference>
<comment type="similarity">
    <text evidence="1 4 5">Belongs to the cullin family.</text>
</comment>
<dbReference type="FunFam" id="1.20.1310.10:FF:000001">
    <property type="entry name" value="Cullin 3"/>
    <property type="match status" value="1"/>
</dbReference>
<dbReference type="FunFam" id="1.10.10.10:FF:000014">
    <property type="entry name" value="Cullin 1"/>
    <property type="match status" value="1"/>
</dbReference>
<dbReference type="SUPFAM" id="SSF74788">
    <property type="entry name" value="Cullin repeat-like"/>
    <property type="match status" value="1"/>
</dbReference>
<dbReference type="InterPro" id="IPR036388">
    <property type="entry name" value="WH-like_DNA-bd_sf"/>
</dbReference>
<dbReference type="PROSITE" id="PS50069">
    <property type="entry name" value="CULLIN_2"/>
    <property type="match status" value="1"/>
</dbReference>
<organism evidence="8 9">
    <name type="scientific">Pseudocercospora eumusae</name>
    <dbReference type="NCBI Taxonomy" id="321146"/>
    <lineage>
        <taxon>Eukaryota</taxon>
        <taxon>Fungi</taxon>
        <taxon>Dikarya</taxon>
        <taxon>Ascomycota</taxon>
        <taxon>Pezizomycotina</taxon>
        <taxon>Dothideomycetes</taxon>
        <taxon>Dothideomycetidae</taxon>
        <taxon>Mycosphaerellales</taxon>
        <taxon>Mycosphaerellaceae</taxon>
        <taxon>Pseudocercospora</taxon>
    </lineage>
</organism>
<dbReference type="SUPFAM" id="SSF75632">
    <property type="entry name" value="Cullin homology domain"/>
    <property type="match status" value="1"/>
</dbReference>
<dbReference type="Gene3D" id="3.30.230.130">
    <property type="entry name" value="Cullin, Chain C, Domain 2"/>
    <property type="match status" value="1"/>
</dbReference>
<dbReference type="GO" id="GO:0031625">
    <property type="term" value="F:ubiquitin protein ligase binding"/>
    <property type="evidence" value="ECO:0007669"/>
    <property type="project" value="InterPro"/>
</dbReference>
<dbReference type="InterPro" id="IPR045093">
    <property type="entry name" value="Cullin"/>
</dbReference>
<dbReference type="STRING" id="321146.A0A139HNM5"/>
<keyword evidence="2" id="KW-1017">Isopeptide bond</keyword>
<keyword evidence="9" id="KW-1185">Reference proteome</keyword>
<dbReference type="InterPro" id="IPR001373">
    <property type="entry name" value="Cullin_N"/>
</dbReference>
<gene>
    <name evidence="8" type="ORF">AC578_4941</name>
</gene>
<dbReference type="EMBL" id="LFZN01000024">
    <property type="protein sequence ID" value="KXT04040.1"/>
    <property type="molecule type" value="Genomic_DNA"/>
</dbReference>
<dbReference type="FunFam" id="1.20.1310.10:FF:000002">
    <property type="entry name" value="cullin-3 isoform X1"/>
    <property type="match status" value="1"/>
</dbReference>
<dbReference type="FunFam" id="1.20.1310.10:FF:000036">
    <property type="entry name" value="SCF ubiquitin ligase subunit CulC, putative"/>
    <property type="match status" value="1"/>
</dbReference>
<dbReference type="InterPro" id="IPR016158">
    <property type="entry name" value="Cullin_homology"/>
</dbReference>
<sequence length="1161" mass="131829">MSVTPAKMDPEHGVPTSVAWRMALPPTPAPPPLYHTQWLSSPPDSLLDFYEDSNQRACGSSSPHNFGDWGSSTAMEGQFGAKLLEYAFSQLQQDQAAFAVQESRSYHNRSRNSTIASSKASRKQHRSRAAALRPPALVATHPALYRQMESKPTVIMDSKQPTPEAKPIIKVEKQSRPRKVVSLPIPRQEDKSQPAPPPLSRHPFTDPRRLLSHDTKFDDPGPRYLKIDLASTQPVVVSPLSLIALPFGDILHLRSGIGWLVMFNSAYLDHTHLYYPFPHSVSSSYAPRRTAPHRRLSFDTRALFTGSLALAPPSLHHCSGTDTDTFGGAEGQRKKGGDMASIAGRGRTKIRPPRRGLNGADVDFEVTWQTLEKAFTEIHTKNASVLSFEELYRAAYKIVLNKKGQELYQKVAGFEEKWLGDTVRPNITQYLTTPLQLSDHLGGRSLATISERLAAGERFLTELKTAWQDHQVCMGMLTDVLMYMDRVYCTDHRQPSIFTKSMGLFRDQILRTPPRPNSDDLLEHLTNLILDQIQMERDGEGIQPYLIKSVVYMLEGLYDSDHEVEDEKLYLRDFEPRFLESSARFYRQEGERLLKESDAGTYCKHAKRRIDEEGDRCRSTLLETTALKIQKVVEDELIRNKMKGLIEMESGVRYMVDNDKIHELHLVFDLEARVDPKKPELTKALQRIVAEMGAKINDGAIAASQAPAAPPPAAEEGEGEKSKSNTKQINQQTAAALKWVEEVLELKDRFDKIWKSSFNEDQSISTALTRSMGEIINAFSRAPEYISLFIDDNMKKGIKDRTDQEVDQTLEKAIILLRYLQDKDIFETYYKKHLCKRLLLKKSQSTEVEKQMIARMKMELGNSFTLKLEAMFKDMTISEELTADYRKRVAGLGDVDRTRVDLTVNILTSMTWPLEAFKSSSEDDPENKAQLIYPAELDRVRQGFERFYSEKHSGRKLTWQTNMGDVDVKARFPRSQRVHEVNCSTYAALVLLLFNKLPSGTRLTLEEIQAQTNVPLNALKRNLQSLAVAPKTRFLSKEPMSREIKANDTFKLNDDYKPASVKIKVGVVSAGNKVEGDKERKETEKKNNDSRGFQIEAAVVRIMKQRKMLAHAQLLTETLNVLSSQFKPDVNMIKKRIESLIEREYLERMDDAPVPSYKYLA</sequence>
<dbReference type="PANTHER" id="PTHR11932">
    <property type="entry name" value="CULLIN"/>
    <property type="match status" value="1"/>
</dbReference>
<feature type="region of interest" description="Disordered" evidence="6">
    <location>
        <begin position="157"/>
        <end position="210"/>
    </location>
</feature>